<dbReference type="PANTHER" id="PTHR33124">
    <property type="entry name" value="TRANSCRIPTION FACTOR IBH1-LIKE 1"/>
    <property type="match status" value="1"/>
</dbReference>
<dbReference type="FunCoup" id="A0A2I4E8S8">
    <property type="interactions" value="206"/>
</dbReference>
<evidence type="ECO:0000313" key="5">
    <source>
        <dbReference type="RefSeq" id="XP_018815801.1"/>
    </source>
</evidence>
<dbReference type="Pfam" id="PF26576">
    <property type="entry name" value="IBH1_N"/>
    <property type="match status" value="1"/>
</dbReference>
<keyword evidence="1" id="KW-0805">Transcription regulation</keyword>
<dbReference type="AlphaFoldDB" id="A0A2I4E8S8"/>
<dbReference type="STRING" id="51240.A0A2I4E8S8"/>
<dbReference type="Gramene" id="Jr07_16090_p1">
    <property type="protein sequence ID" value="cds.Jr07_16090_p1"/>
    <property type="gene ID" value="Jr07_16090"/>
</dbReference>
<dbReference type="InterPro" id="IPR044660">
    <property type="entry name" value="IBH1-like"/>
</dbReference>
<dbReference type="PANTHER" id="PTHR33124:SF109">
    <property type="entry name" value="TRANSCRIPTION FACTOR IBH1"/>
    <property type="match status" value="1"/>
</dbReference>
<dbReference type="KEGG" id="jre:108987351"/>
<evidence type="ECO:0000313" key="4">
    <source>
        <dbReference type="Proteomes" id="UP000235220"/>
    </source>
</evidence>
<organism evidence="4 5">
    <name type="scientific">Juglans regia</name>
    <name type="common">English walnut</name>
    <dbReference type="NCBI Taxonomy" id="51240"/>
    <lineage>
        <taxon>Eukaryota</taxon>
        <taxon>Viridiplantae</taxon>
        <taxon>Streptophyta</taxon>
        <taxon>Embryophyta</taxon>
        <taxon>Tracheophyta</taxon>
        <taxon>Spermatophyta</taxon>
        <taxon>Magnoliopsida</taxon>
        <taxon>eudicotyledons</taxon>
        <taxon>Gunneridae</taxon>
        <taxon>Pentapetalae</taxon>
        <taxon>rosids</taxon>
        <taxon>fabids</taxon>
        <taxon>Fagales</taxon>
        <taxon>Juglandaceae</taxon>
        <taxon>Juglans</taxon>
    </lineage>
</organism>
<dbReference type="RefSeq" id="XP_018815801.1">
    <property type="nucleotide sequence ID" value="XM_018960256.2"/>
</dbReference>
<proteinExistence type="predicted"/>
<dbReference type="GeneID" id="108987351"/>
<gene>
    <name evidence="5" type="primary">LOC108987351</name>
</gene>
<sequence>MTPKGVSLNPNSRKTKFARRFLCALSQMRNPRPVSSSNDEEVRKRSHKIKIAAYLSMARTVGSRRAWSRALLFKLRTRARRHNMMIGRRSLCLKKKRVIKNDPQGELSQTNKLRHLVPGGKTMDMCSLLEETAHFVTCLATQVKVMQTIADHFDK</sequence>
<keyword evidence="4" id="KW-1185">Reference proteome</keyword>
<protein>
    <submittedName>
        <fullName evidence="5">Transcription factor IBH1-like</fullName>
    </submittedName>
</protein>
<reference evidence="5" key="1">
    <citation type="submission" date="2025-08" db="UniProtKB">
        <authorList>
            <consortium name="RefSeq"/>
        </authorList>
    </citation>
    <scope>IDENTIFICATION</scope>
    <source>
        <tissue evidence="5">Leaves</tissue>
    </source>
</reference>
<evidence type="ECO:0000256" key="2">
    <source>
        <dbReference type="ARBA" id="ARBA00023163"/>
    </source>
</evidence>
<feature type="domain" description="IBH1-like N-terminal" evidence="3">
    <location>
        <begin position="12"/>
        <end position="78"/>
    </location>
</feature>
<evidence type="ECO:0000256" key="1">
    <source>
        <dbReference type="ARBA" id="ARBA00023015"/>
    </source>
</evidence>
<name>A0A2I4E8S8_JUGRE</name>
<dbReference type="InterPro" id="IPR059002">
    <property type="entry name" value="IBH1_N"/>
</dbReference>
<dbReference type="OrthoDB" id="786845at2759"/>
<dbReference type="GO" id="GO:0006355">
    <property type="term" value="P:regulation of DNA-templated transcription"/>
    <property type="evidence" value="ECO:0007669"/>
    <property type="project" value="InterPro"/>
</dbReference>
<evidence type="ECO:0000259" key="3">
    <source>
        <dbReference type="Pfam" id="PF26576"/>
    </source>
</evidence>
<dbReference type="Proteomes" id="UP000235220">
    <property type="component" value="Chromosome 7"/>
</dbReference>
<keyword evidence="2" id="KW-0804">Transcription</keyword>
<accession>A0A2I4E8S8</accession>